<dbReference type="SUPFAM" id="SSF47413">
    <property type="entry name" value="lambda repressor-like DNA-binding domains"/>
    <property type="match status" value="1"/>
</dbReference>
<evidence type="ECO:0000256" key="2">
    <source>
        <dbReference type="ARBA" id="ARBA00023125"/>
    </source>
</evidence>
<dbReference type="EMBL" id="FPAZ01000004">
    <property type="protein sequence ID" value="SFT52368.1"/>
    <property type="molecule type" value="Genomic_DNA"/>
</dbReference>
<evidence type="ECO:0000313" key="6">
    <source>
        <dbReference type="EMBL" id="SFT52368.1"/>
    </source>
</evidence>
<dbReference type="InterPro" id="IPR028082">
    <property type="entry name" value="Peripla_BP_I"/>
</dbReference>
<keyword evidence="7" id="KW-1185">Reference proteome</keyword>
<dbReference type="InterPro" id="IPR046335">
    <property type="entry name" value="LacI/GalR-like_sensor"/>
</dbReference>
<sequence>MSVTINDIARLSGVSKRTVSRVINCSPAVGKATRERVLEIIKETGFSPDKQARGLASSRSYLLGLIYDNPDALYIDEVQRGALSVCAELGYELVVHPGSSKRDDFISDCLSFISRSKLDGVIILPPVSENKALAAALREINCPYVRLASVDLDDADNIVVSDERAAMRDMATHLVELGHTDIGFISGPQHYRSSIERLAGFLAELQVYNVKLPTDRIVEGKNNYDSGLACAEQLLNTLPRPTAIVANNDEMAAAVLRVANNLNIRVPDELSVAGFDDNILASRIIPSLTTIRRPVFNMACLAVQKLINKSRNNQEKLALQKTVTPNLVTRESTGRVNG</sequence>
<dbReference type="KEGG" id="pdj:D0907_19690"/>
<dbReference type="AlphaFoldDB" id="A0AAD0WEJ6"/>
<accession>A0AAD0WEJ6</accession>
<evidence type="ECO:0000313" key="8">
    <source>
        <dbReference type="Proteomes" id="UP000264605"/>
    </source>
</evidence>
<dbReference type="CDD" id="cd01545">
    <property type="entry name" value="PBP1_SalR"/>
    <property type="match status" value="1"/>
</dbReference>
<keyword evidence="2 5" id="KW-0238">DNA-binding</keyword>
<dbReference type="Gene3D" id="3.40.50.2300">
    <property type="match status" value="2"/>
</dbReference>
<dbReference type="PRINTS" id="PR00036">
    <property type="entry name" value="HTHLACI"/>
</dbReference>
<dbReference type="GO" id="GO:0003700">
    <property type="term" value="F:DNA-binding transcription factor activity"/>
    <property type="evidence" value="ECO:0007669"/>
    <property type="project" value="TreeGrafter"/>
</dbReference>
<evidence type="ECO:0000256" key="3">
    <source>
        <dbReference type="ARBA" id="ARBA00023163"/>
    </source>
</evidence>
<dbReference type="EMBL" id="CP032091">
    <property type="protein sequence ID" value="AXV67525.1"/>
    <property type="molecule type" value="Genomic_DNA"/>
</dbReference>
<feature type="domain" description="HTH lacI-type" evidence="4">
    <location>
        <begin position="3"/>
        <end position="57"/>
    </location>
</feature>
<dbReference type="RefSeq" id="WP_036972278.1">
    <property type="nucleotide sequence ID" value="NZ_CP032091.1"/>
</dbReference>
<geneLocation type="plasmid" evidence="5 8">
    <name>unnamed1</name>
</geneLocation>
<organism evidence="5 8">
    <name type="scientific">Pseudoalteromonas lipolytica</name>
    <dbReference type="NCBI Taxonomy" id="570156"/>
    <lineage>
        <taxon>Bacteria</taxon>
        <taxon>Pseudomonadati</taxon>
        <taxon>Pseudomonadota</taxon>
        <taxon>Gammaproteobacteria</taxon>
        <taxon>Alteromonadales</taxon>
        <taxon>Pseudoalteromonadaceae</taxon>
        <taxon>Pseudoalteromonas</taxon>
    </lineage>
</organism>
<dbReference type="CDD" id="cd01392">
    <property type="entry name" value="HTH_LacI"/>
    <property type="match status" value="1"/>
</dbReference>
<dbReference type="Pfam" id="PF13377">
    <property type="entry name" value="Peripla_BP_3"/>
    <property type="match status" value="1"/>
</dbReference>
<dbReference type="PANTHER" id="PTHR30146">
    <property type="entry name" value="LACI-RELATED TRANSCRIPTIONAL REPRESSOR"/>
    <property type="match status" value="1"/>
</dbReference>
<dbReference type="PROSITE" id="PS00356">
    <property type="entry name" value="HTH_LACI_1"/>
    <property type="match status" value="1"/>
</dbReference>
<dbReference type="SMART" id="SM00354">
    <property type="entry name" value="HTH_LACI"/>
    <property type="match status" value="1"/>
</dbReference>
<keyword evidence="1" id="KW-0805">Transcription regulation</keyword>
<keyword evidence="3" id="KW-0804">Transcription</keyword>
<dbReference type="PROSITE" id="PS50932">
    <property type="entry name" value="HTH_LACI_2"/>
    <property type="match status" value="1"/>
</dbReference>
<dbReference type="Gene3D" id="1.10.260.40">
    <property type="entry name" value="lambda repressor-like DNA-binding domains"/>
    <property type="match status" value="1"/>
</dbReference>
<dbReference type="SUPFAM" id="SSF53822">
    <property type="entry name" value="Periplasmic binding protein-like I"/>
    <property type="match status" value="1"/>
</dbReference>
<dbReference type="GeneID" id="99507712"/>
<proteinExistence type="predicted"/>
<dbReference type="Proteomes" id="UP000264605">
    <property type="component" value="Plasmid unnamed1"/>
</dbReference>
<reference evidence="5 8" key="2">
    <citation type="submission" date="2018-08" db="EMBL/GenBank/DDBJ databases">
        <title>Draft genome sequence of Pseudoalteromonas donghaensis HJ51.</title>
        <authorList>
            <person name="Oh J."/>
            <person name="Roh D."/>
        </authorList>
    </citation>
    <scope>NUCLEOTIDE SEQUENCE [LARGE SCALE GENOMIC DNA]</scope>
    <source>
        <strain evidence="5 8">HJ51</strain>
        <plasmid evidence="5 8">unnamed1</plasmid>
    </source>
</reference>
<dbReference type="PANTHER" id="PTHR30146:SF153">
    <property type="entry name" value="LACTOSE OPERON REPRESSOR"/>
    <property type="match status" value="1"/>
</dbReference>
<dbReference type="Pfam" id="PF00356">
    <property type="entry name" value="LacI"/>
    <property type="match status" value="1"/>
</dbReference>
<evidence type="ECO:0000259" key="4">
    <source>
        <dbReference type="PROSITE" id="PS50932"/>
    </source>
</evidence>
<keyword evidence="5" id="KW-0614">Plasmid</keyword>
<dbReference type="GO" id="GO:0000976">
    <property type="term" value="F:transcription cis-regulatory region binding"/>
    <property type="evidence" value="ECO:0007669"/>
    <property type="project" value="TreeGrafter"/>
</dbReference>
<reference evidence="6 7" key="1">
    <citation type="submission" date="2016-10" db="EMBL/GenBank/DDBJ databases">
        <authorList>
            <person name="Varghese N."/>
            <person name="Submissions S."/>
        </authorList>
    </citation>
    <scope>NUCLEOTIDE SEQUENCE [LARGE SCALE GENOMIC DNA]</scope>
    <source>
        <strain evidence="6 7">CGMCC 1.8499</strain>
    </source>
</reference>
<dbReference type="Proteomes" id="UP000183805">
    <property type="component" value="Unassembled WGS sequence"/>
</dbReference>
<evidence type="ECO:0000313" key="7">
    <source>
        <dbReference type="Proteomes" id="UP000183805"/>
    </source>
</evidence>
<evidence type="ECO:0000313" key="5">
    <source>
        <dbReference type="EMBL" id="AXV67525.1"/>
    </source>
</evidence>
<gene>
    <name evidence="5" type="ORF">D0907_19690</name>
    <name evidence="6" type="ORF">SAMN04487854_10465</name>
</gene>
<name>A0AAD0WEJ6_9GAMM</name>
<dbReference type="InterPro" id="IPR010982">
    <property type="entry name" value="Lambda_DNA-bd_dom_sf"/>
</dbReference>
<protein>
    <submittedName>
        <fullName evidence="5">LacI family DNA-binding transcriptional regulator</fullName>
    </submittedName>
    <submittedName>
        <fullName evidence="6">Transcriptional regulator, LacI family</fullName>
    </submittedName>
</protein>
<evidence type="ECO:0000256" key="1">
    <source>
        <dbReference type="ARBA" id="ARBA00023015"/>
    </source>
</evidence>
<dbReference type="InterPro" id="IPR000843">
    <property type="entry name" value="HTH_LacI"/>
</dbReference>